<dbReference type="GO" id="GO:0045892">
    <property type="term" value="P:negative regulation of DNA-templated transcription"/>
    <property type="evidence" value="ECO:0007669"/>
    <property type="project" value="TreeGrafter"/>
</dbReference>
<dbReference type="STRING" id="1515439.SAMN06265784_10420"/>
<evidence type="ECO:0000313" key="3">
    <source>
        <dbReference type="Proteomes" id="UP000193228"/>
    </source>
</evidence>
<name>A0A1X7KMI6_9BURK</name>
<gene>
    <name evidence="2" type="ORF">SAMN06265784_10420</name>
</gene>
<dbReference type="PANTHER" id="PTHR30136:SF35">
    <property type="entry name" value="HTH-TYPE TRANSCRIPTIONAL REGULATOR RV1719"/>
    <property type="match status" value="1"/>
</dbReference>
<evidence type="ECO:0000313" key="2">
    <source>
        <dbReference type="EMBL" id="SMG41929.1"/>
    </source>
</evidence>
<dbReference type="InterPro" id="IPR014757">
    <property type="entry name" value="Tscrpt_reg_IclR_C"/>
</dbReference>
<dbReference type="GO" id="GO:0003677">
    <property type="term" value="F:DNA binding"/>
    <property type="evidence" value="ECO:0007669"/>
    <property type="project" value="TreeGrafter"/>
</dbReference>
<dbReference type="EMBL" id="FXAT01000004">
    <property type="protein sequence ID" value="SMG41929.1"/>
    <property type="molecule type" value="Genomic_DNA"/>
</dbReference>
<dbReference type="PANTHER" id="PTHR30136">
    <property type="entry name" value="HELIX-TURN-HELIX TRANSCRIPTIONAL REGULATOR, ICLR FAMILY"/>
    <property type="match status" value="1"/>
</dbReference>
<dbReference type="SUPFAM" id="SSF55781">
    <property type="entry name" value="GAF domain-like"/>
    <property type="match status" value="1"/>
</dbReference>
<sequence length="116" mass="12533">MGKAIVAYNPEFERAVLGSPLKRSTADTIVDPEALRDDFARTRERGYSLSIGEFSNDMVGIASPVYDRSGVATFGIGMWAPATLMTESRIKEIAPKLVLTAKAISAELGHFVRLGS</sequence>
<protein>
    <submittedName>
        <fullName evidence="2">Transcriptional regulator</fullName>
    </submittedName>
</protein>
<organism evidence="2 3">
    <name type="scientific">Paraburkholderia susongensis</name>
    <dbReference type="NCBI Taxonomy" id="1515439"/>
    <lineage>
        <taxon>Bacteria</taxon>
        <taxon>Pseudomonadati</taxon>
        <taxon>Pseudomonadota</taxon>
        <taxon>Betaproteobacteria</taxon>
        <taxon>Burkholderiales</taxon>
        <taxon>Burkholderiaceae</taxon>
        <taxon>Paraburkholderia</taxon>
    </lineage>
</organism>
<reference evidence="3" key="1">
    <citation type="submission" date="2017-04" db="EMBL/GenBank/DDBJ databases">
        <authorList>
            <person name="Varghese N."/>
            <person name="Submissions S."/>
        </authorList>
    </citation>
    <scope>NUCLEOTIDE SEQUENCE [LARGE SCALE GENOMIC DNA]</scope>
    <source>
        <strain evidence="3">LMG 29540</strain>
    </source>
</reference>
<dbReference type="Pfam" id="PF01614">
    <property type="entry name" value="IclR_C"/>
    <property type="match status" value="1"/>
</dbReference>
<dbReference type="InterPro" id="IPR029016">
    <property type="entry name" value="GAF-like_dom_sf"/>
</dbReference>
<feature type="domain" description="IclR-ED" evidence="1">
    <location>
        <begin position="1"/>
        <end position="110"/>
    </location>
</feature>
<dbReference type="InterPro" id="IPR050707">
    <property type="entry name" value="HTH_MetabolicPath_Reg"/>
</dbReference>
<proteinExistence type="predicted"/>
<dbReference type="PROSITE" id="PS51078">
    <property type="entry name" value="ICLR_ED"/>
    <property type="match status" value="1"/>
</dbReference>
<accession>A0A1X7KMI6</accession>
<keyword evidence="3" id="KW-1185">Reference proteome</keyword>
<evidence type="ECO:0000259" key="1">
    <source>
        <dbReference type="PROSITE" id="PS51078"/>
    </source>
</evidence>
<dbReference type="Proteomes" id="UP000193228">
    <property type="component" value="Unassembled WGS sequence"/>
</dbReference>
<dbReference type="GO" id="GO:0003700">
    <property type="term" value="F:DNA-binding transcription factor activity"/>
    <property type="evidence" value="ECO:0007669"/>
    <property type="project" value="TreeGrafter"/>
</dbReference>
<dbReference type="AlphaFoldDB" id="A0A1X7KMI6"/>
<dbReference type="Gene3D" id="3.30.450.40">
    <property type="match status" value="1"/>
</dbReference>